<evidence type="ECO:0000256" key="3">
    <source>
        <dbReference type="ARBA" id="ARBA00022643"/>
    </source>
</evidence>
<dbReference type="Gene3D" id="3.40.50.1950">
    <property type="entry name" value="Flavin prenyltransferase-like"/>
    <property type="match status" value="1"/>
</dbReference>
<dbReference type="RefSeq" id="WP_084429897.1">
    <property type="nucleotide sequence ID" value="NZ_FWXV01000005.1"/>
</dbReference>
<evidence type="ECO:0000256" key="1">
    <source>
        <dbReference type="ARBA" id="ARBA00022602"/>
    </source>
</evidence>
<evidence type="ECO:0000256" key="4">
    <source>
        <dbReference type="ARBA" id="ARBA00022679"/>
    </source>
</evidence>
<evidence type="ECO:0000259" key="5">
    <source>
        <dbReference type="Pfam" id="PF02441"/>
    </source>
</evidence>
<evidence type="ECO:0000256" key="2">
    <source>
        <dbReference type="ARBA" id="ARBA00022630"/>
    </source>
</evidence>
<feature type="domain" description="Flavoprotein" evidence="5">
    <location>
        <begin position="1"/>
        <end position="146"/>
    </location>
</feature>
<evidence type="ECO:0000313" key="6">
    <source>
        <dbReference type="EMBL" id="SMD17550.1"/>
    </source>
</evidence>
<name>A0A1Y5XU42_KIBAR</name>
<keyword evidence="3" id="KW-0288">FMN</keyword>
<keyword evidence="2" id="KW-0285">Flavoprotein</keyword>
<dbReference type="InterPro" id="IPR004507">
    <property type="entry name" value="UbiX-like"/>
</dbReference>
<dbReference type="GO" id="GO:0004659">
    <property type="term" value="F:prenyltransferase activity"/>
    <property type="evidence" value="ECO:0007669"/>
    <property type="project" value="UniProtKB-KW"/>
</dbReference>
<dbReference type="EMBL" id="FWXV01000005">
    <property type="protein sequence ID" value="SMD17550.1"/>
    <property type="molecule type" value="Genomic_DNA"/>
</dbReference>
<accession>A0A1Y5XU42</accession>
<dbReference type="InterPro" id="IPR036551">
    <property type="entry name" value="Flavin_trans-like"/>
</dbReference>
<reference evidence="6 7" key="1">
    <citation type="submission" date="2017-04" db="EMBL/GenBank/DDBJ databases">
        <authorList>
            <person name="Afonso C.L."/>
            <person name="Miller P.J."/>
            <person name="Scott M.A."/>
            <person name="Spackman E."/>
            <person name="Goraichik I."/>
            <person name="Dimitrov K.M."/>
            <person name="Suarez D.L."/>
            <person name="Swayne D.E."/>
        </authorList>
    </citation>
    <scope>NUCLEOTIDE SEQUENCE [LARGE SCALE GENOMIC DNA]</scope>
    <source>
        <strain evidence="6 7">DSM 43828</strain>
    </source>
</reference>
<dbReference type="Pfam" id="PF02441">
    <property type="entry name" value="Flavoprotein"/>
    <property type="match status" value="1"/>
</dbReference>
<sequence length="171" mass="18507">MRLVVGMSGSSGSIFGVRLLEVLKQAGTIETHLVVSKWARAALEYETQHTLDDVYRLATKVYDVGDLDAAISRRSFRTDGMIVAPCSGKSLSAITNARNDNLLSRAGTMHLNEGRKLVLVLREASQSLTHVRLMRDATSSGAIVIPPQDVEGTVQRALEQFSLATGLPARS</sequence>
<evidence type="ECO:0000313" key="7">
    <source>
        <dbReference type="Proteomes" id="UP000192674"/>
    </source>
</evidence>
<keyword evidence="4" id="KW-0808">Transferase</keyword>
<protein>
    <submittedName>
        <fullName evidence="6">4-hydroxy-3-polyprenylbenzoate decarboxylase</fullName>
    </submittedName>
</protein>
<dbReference type="NCBIfam" id="TIGR00421">
    <property type="entry name" value="ubiX_pad"/>
    <property type="match status" value="1"/>
</dbReference>
<gene>
    <name evidence="6" type="ORF">SAMN05661093_05575</name>
</gene>
<dbReference type="InterPro" id="IPR003382">
    <property type="entry name" value="Flavoprotein"/>
</dbReference>
<dbReference type="SUPFAM" id="SSF52507">
    <property type="entry name" value="Homo-oligomeric flavin-containing Cys decarboxylases, HFCD"/>
    <property type="match status" value="1"/>
</dbReference>
<dbReference type="Proteomes" id="UP000192674">
    <property type="component" value="Unassembled WGS sequence"/>
</dbReference>
<dbReference type="AlphaFoldDB" id="A0A1Y5XU42"/>
<organism evidence="6 7">
    <name type="scientific">Kibdelosporangium aridum</name>
    <dbReference type="NCBI Taxonomy" id="2030"/>
    <lineage>
        <taxon>Bacteria</taxon>
        <taxon>Bacillati</taxon>
        <taxon>Actinomycetota</taxon>
        <taxon>Actinomycetes</taxon>
        <taxon>Pseudonocardiales</taxon>
        <taxon>Pseudonocardiaceae</taxon>
        <taxon>Kibdelosporangium</taxon>
    </lineage>
</organism>
<dbReference type="OrthoDB" id="9781577at2"/>
<keyword evidence="1" id="KW-0637">Prenyltransferase</keyword>
<keyword evidence="7" id="KW-1185">Reference proteome</keyword>
<proteinExistence type="predicted"/>